<evidence type="ECO:0000313" key="13">
    <source>
        <dbReference type="Proteomes" id="UP001143347"/>
    </source>
</evidence>
<keyword evidence="5 10" id="KW-0274">FAD</keyword>
<organism evidence="12 13">
    <name type="scientific">Gordonia aquimaris</name>
    <dbReference type="NCBI Taxonomy" id="2984863"/>
    <lineage>
        <taxon>Bacteria</taxon>
        <taxon>Bacillati</taxon>
        <taxon>Actinomycetota</taxon>
        <taxon>Actinomycetes</taxon>
        <taxon>Mycobacteriales</taxon>
        <taxon>Gordoniaceae</taxon>
        <taxon>Gordonia</taxon>
    </lineage>
</organism>
<keyword evidence="7" id="KW-0642">Proline metabolism</keyword>
<keyword evidence="4 10" id="KW-0547">Nucleotide-binding</keyword>
<feature type="binding site" evidence="9">
    <location>
        <position position="300"/>
    </location>
    <ligand>
        <name>substrate</name>
    </ligand>
</feature>
<dbReference type="Proteomes" id="UP001143347">
    <property type="component" value="Unassembled WGS sequence"/>
</dbReference>
<proteinExistence type="predicted"/>
<evidence type="ECO:0000256" key="3">
    <source>
        <dbReference type="ARBA" id="ARBA00022630"/>
    </source>
</evidence>
<feature type="domain" description="Proline dehydrogenase" evidence="11">
    <location>
        <begin position="51"/>
        <end position="310"/>
    </location>
</feature>
<dbReference type="PANTHER" id="PTHR13914:SF0">
    <property type="entry name" value="PROLINE DEHYDROGENASE 1, MITOCHONDRIAL"/>
    <property type="match status" value="1"/>
</dbReference>
<dbReference type="EC" id="1.5.5.2" evidence="2"/>
<evidence type="ECO:0000313" key="12">
    <source>
        <dbReference type="EMBL" id="MCX2962828.1"/>
    </source>
</evidence>
<sequence>MSLFDATLRPMILAAAGSNRIRETAQRTAMTRQVVERFVPGETQADVLAAIHGSLDAGLAVSVDFLGEDTTDDAQATATVEAYLDLITAMGRLSLAGTATTALEVSVKLTALGQSLSDHGAKIAEENARRIAAAAHDAGVLVTIDAEDHTGVETRLGIVRSLRSDFPEVGTVLQAYLRRTEDDCVEFARSGARIRLCKGAYAEPASVAYPTRELTDESYLRCLRILMKGDGYPMVASHDPVIIDAAQTMADELERTPDSWEHQMLYGIRSDEQKRLAATGRRIRVYIPYGSEWYGYFVRRLAEKPANLGFFLRALAG</sequence>
<feature type="binding site" evidence="9">
    <location>
        <position position="108"/>
    </location>
    <ligand>
        <name>substrate</name>
    </ligand>
</feature>
<dbReference type="EMBL" id="JAPKFM010000001">
    <property type="protein sequence ID" value="MCX2962828.1"/>
    <property type="molecule type" value="Genomic_DNA"/>
</dbReference>
<feature type="binding site" evidence="10">
    <location>
        <position position="174"/>
    </location>
    <ligand>
        <name>FAD</name>
        <dbReference type="ChEBI" id="CHEBI:57692"/>
    </ligand>
</feature>
<name>A0A9X3D0I0_9ACTN</name>
<dbReference type="InterPro" id="IPR008219">
    <property type="entry name" value="PRODH_bac_arc"/>
</dbReference>
<dbReference type="GO" id="GO:0010133">
    <property type="term" value="P:L-proline catabolic process to L-glutamate"/>
    <property type="evidence" value="ECO:0007669"/>
    <property type="project" value="InterPro"/>
</dbReference>
<dbReference type="InterPro" id="IPR002872">
    <property type="entry name" value="Proline_DH_dom"/>
</dbReference>
<feature type="binding site" evidence="9">
    <location>
        <position position="299"/>
    </location>
    <ligand>
        <name>substrate</name>
    </ligand>
</feature>
<dbReference type="AlphaFoldDB" id="A0A9X3D0I0"/>
<feature type="binding site" evidence="10">
    <location>
        <begin position="237"/>
        <end position="238"/>
    </location>
    <ligand>
        <name>FAD</name>
        <dbReference type="ChEBI" id="CHEBI:57692"/>
    </ligand>
</feature>
<evidence type="ECO:0000256" key="6">
    <source>
        <dbReference type="ARBA" id="ARBA00023002"/>
    </source>
</evidence>
<comment type="caution">
    <text evidence="12">The sequence shown here is derived from an EMBL/GenBank/DDBJ whole genome shotgun (WGS) entry which is preliminary data.</text>
</comment>
<dbReference type="Gene3D" id="3.20.20.220">
    <property type="match status" value="1"/>
</dbReference>
<accession>A0A9X3D0I0</accession>
<dbReference type="GO" id="GO:0000166">
    <property type="term" value="F:nucleotide binding"/>
    <property type="evidence" value="ECO:0007669"/>
    <property type="project" value="UniProtKB-KW"/>
</dbReference>
<evidence type="ECO:0000256" key="1">
    <source>
        <dbReference type="ARBA" id="ARBA00004739"/>
    </source>
</evidence>
<evidence type="ECO:0000256" key="9">
    <source>
        <dbReference type="PIRSR" id="PIRSR000196-1"/>
    </source>
</evidence>
<comment type="cofactor">
    <cofactor evidence="10">
        <name>FAD</name>
        <dbReference type="ChEBI" id="CHEBI:57692"/>
    </cofactor>
    <text evidence="10">Binds 1 FAD per subunit.</text>
</comment>
<evidence type="ECO:0000256" key="5">
    <source>
        <dbReference type="ARBA" id="ARBA00022827"/>
    </source>
</evidence>
<gene>
    <name evidence="12" type="ORF">OSB52_01840</name>
</gene>
<keyword evidence="13" id="KW-1185">Reference proteome</keyword>
<evidence type="ECO:0000256" key="7">
    <source>
        <dbReference type="ARBA" id="ARBA00023062"/>
    </source>
</evidence>
<reference evidence="12" key="1">
    <citation type="submission" date="2022-10" db="EMBL/GenBank/DDBJ databases">
        <title>WGS of marine actinomycetes from Thailand.</title>
        <authorList>
            <person name="Thawai C."/>
        </authorList>
    </citation>
    <scope>NUCLEOTIDE SEQUENCE</scope>
    <source>
        <strain evidence="12">SW21</strain>
    </source>
</reference>
<dbReference type="RefSeq" id="WP_266059864.1">
    <property type="nucleotide sequence ID" value="NZ_JAPKFM010000001.1"/>
</dbReference>
<feature type="binding site" evidence="10">
    <location>
        <begin position="198"/>
        <end position="200"/>
    </location>
    <ligand>
        <name>FAD</name>
        <dbReference type="ChEBI" id="CHEBI:57692"/>
    </ligand>
</feature>
<evidence type="ECO:0000256" key="8">
    <source>
        <dbReference type="ARBA" id="ARBA00048779"/>
    </source>
</evidence>
<evidence type="ECO:0000256" key="10">
    <source>
        <dbReference type="PIRSR" id="PIRSR000196-2"/>
    </source>
</evidence>
<keyword evidence="6" id="KW-0560">Oxidoreductase</keyword>
<evidence type="ECO:0000256" key="4">
    <source>
        <dbReference type="ARBA" id="ARBA00022741"/>
    </source>
</evidence>
<dbReference type="Pfam" id="PF01619">
    <property type="entry name" value="Pro_dh"/>
    <property type="match status" value="1"/>
</dbReference>
<comment type="pathway">
    <text evidence="1">Amino-acid degradation; L-proline degradation into L-glutamate; L-glutamate from L-proline: step 1/2.</text>
</comment>
<dbReference type="PANTHER" id="PTHR13914">
    <property type="entry name" value="PROLINE OXIDASE"/>
    <property type="match status" value="1"/>
</dbReference>
<evidence type="ECO:0000256" key="2">
    <source>
        <dbReference type="ARBA" id="ARBA00012695"/>
    </source>
</evidence>
<keyword evidence="3" id="KW-0285">Flavoprotein</keyword>
<dbReference type="InterPro" id="IPR015659">
    <property type="entry name" value="Proline_oxidase"/>
</dbReference>
<dbReference type="GO" id="GO:0004657">
    <property type="term" value="F:proline dehydrogenase activity"/>
    <property type="evidence" value="ECO:0007669"/>
    <property type="project" value="UniProtKB-EC"/>
</dbReference>
<dbReference type="PIRSF" id="PIRSF000196">
    <property type="entry name" value="Pro_dehydrog"/>
    <property type="match status" value="1"/>
</dbReference>
<evidence type="ECO:0000259" key="11">
    <source>
        <dbReference type="Pfam" id="PF01619"/>
    </source>
</evidence>
<comment type="catalytic activity">
    <reaction evidence="8">
        <text>L-proline + a quinone = (S)-1-pyrroline-5-carboxylate + a quinol + H(+)</text>
        <dbReference type="Rhea" id="RHEA:23784"/>
        <dbReference type="ChEBI" id="CHEBI:15378"/>
        <dbReference type="ChEBI" id="CHEBI:17388"/>
        <dbReference type="ChEBI" id="CHEBI:24646"/>
        <dbReference type="ChEBI" id="CHEBI:60039"/>
        <dbReference type="ChEBI" id="CHEBI:132124"/>
        <dbReference type="EC" id="1.5.5.2"/>
    </reaction>
</comment>
<dbReference type="SUPFAM" id="SSF51730">
    <property type="entry name" value="FAD-linked oxidoreductase"/>
    <property type="match status" value="1"/>
</dbReference>
<dbReference type="InterPro" id="IPR029041">
    <property type="entry name" value="FAD-linked_oxidoreductase-like"/>
</dbReference>
<protein>
    <recommendedName>
        <fullName evidence="2">proline dehydrogenase</fullName>
        <ecNumber evidence="2">1.5.5.2</ecNumber>
    </recommendedName>
</protein>